<evidence type="ECO:0000256" key="4">
    <source>
        <dbReference type="ARBA" id="ARBA00022481"/>
    </source>
</evidence>
<evidence type="ECO:0000313" key="13">
    <source>
        <dbReference type="Proteomes" id="UP000265836"/>
    </source>
</evidence>
<dbReference type="Pfam" id="PF12019">
    <property type="entry name" value="GspH"/>
    <property type="match status" value="1"/>
</dbReference>
<keyword evidence="6" id="KW-0812">Transmembrane</keyword>
<dbReference type="GO" id="GO:0005886">
    <property type="term" value="C:plasma membrane"/>
    <property type="evidence" value="ECO:0007669"/>
    <property type="project" value="UniProtKB-SubCell"/>
</dbReference>
<keyword evidence="4" id="KW-0488">Methylation</keyword>
<keyword evidence="3" id="KW-1003">Cell membrane</keyword>
<evidence type="ECO:0000256" key="7">
    <source>
        <dbReference type="ARBA" id="ARBA00022989"/>
    </source>
</evidence>
<comment type="subcellular location">
    <subcellularLocation>
        <location evidence="1">Cell inner membrane</location>
        <topology evidence="1">Single-pass membrane protein</topology>
    </subcellularLocation>
</comment>
<proteinExistence type="inferred from homology"/>
<dbReference type="SUPFAM" id="SSF54523">
    <property type="entry name" value="Pili subunits"/>
    <property type="match status" value="1"/>
</dbReference>
<dbReference type="InterPro" id="IPR022346">
    <property type="entry name" value="T2SS_GspH"/>
</dbReference>
<keyword evidence="7" id="KW-1133">Transmembrane helix</keyword>
<comment type="caution">
    <text evidence="12">The sequence shown here is derived from an EMBL/GenBank/DDBJ whole genome shotgun (WGS) entry which is preliminary data.</text>
</comment>
<gene>
    <name evidence="12" type="ORF">DFO61_4360</name>
</gene>
<evidence type="ECO:0000259" key="11">
    <source>
        <dbReference type="Pfam" id="PF12019"/>
    </source>
</evidence>
<dbReference type="GO" id="GO:0015628">
    <property type="term" value="P:protein secretion by the type II secretion system"/>
    <property type="evidence" value="ECO:0007669"/>
    <property type="project" value="InterPro"/>
</dbReference>
<evidence type="ECO:0000256" key="3">
    <source>
        <dbReference type="ARBA" id="ARBA00022475"/>
    </source>
</evidence>
<evidence type="ECO:0000256" key="8">
    <source>
        <dbReference type="ARBA" id="ARBA00023136"/>
    </source>
</evidence>
<dbReference type="EMBL" id="QXDA01000007">
    <property type="protein sequence ID" value="RIA19787.1"/>
    <property type="molecule type" value="Genomic_DNA"/>
</dbReference>
<evidence type="ECO:0000256" key="2">
    <source>
        <dbReference type="ARBA" id="ARBA00021549"/>
    </source>
</evidence>
<dbReference type="GO" id="GO:0015627">
    <property type="term" value="C:type II protein secretion system complex"/>
    <property type="evidence" value="ECO:0007669"/>
    <property type="project" value="InterPro"/>
</dbReference>
<keyword evidence="8" id="KW-0472">Membrane</keyword>
<evidence type="ECO:0000256" key="9">
    <source>
        <dbReference type="ARBA" id="ARBA00025772"/>
    </source>
</evidence>
<keyword evidence="5" id="KW-0997">Cell inner membrane</keyword>
<dbReference type="InterPro" id="IPR045584">
    <property type="entry name" value="Pilin-like"/>
</dbReference>
<dbReference type="Proteomes" id="UP000265836">
    <property type="component" value="Unassembled WGS sequence"/>
</dbReference>
<name>A0A397MAA9_ECTOL</name>
<accession>A0A397MAA9</accession>
<feature type="domain" description="General secretion pathway GspH" evidence="11">
    <location>
        <begin position="29"/>
        <end position="133"/>
    </location>
</feature>
<organism evidence="12 13">
    <name type="scientific">Ectopseudomonas oleovorans</name>
    <name type="common">Pseudomonas oleovorans</name>
    <dbReference type="NCBI Taxonomy" id="301"/>
    <lineage>
        <taxon>Bacteria</taxon>
        <taxon>Pseudomonadati</taxon>
        <taxon>Pseudomonadota</taxon>
        <taxon>Gammaproteobacteria</taxon>
        <taxon>Pseudomonadales</taxon>
        <taxon>Pseudomonadaceae</taxon>
        <taxon>Ectopseudomonas</taxon>
    </lineage>
</organism>
<evidence type="ECO:0000256" key="10">
    <source>
        <dbReference type="ARBA" id="ARBA00030775"/>
    </source>
</evidence>
<evidence type="ECO:0000256" key="6">
    <source>
        <dbReference type="ARBA" id="ARBA00022692"/>
    </source>
</evidence>
<comment type="similarity">
    <text evidence="9">Belongs to the GSP H family.</text>
</comment>
<reference evidence="12 13" key="1">
    <citation type="submission" date="2018-08" db="EMBL/GenBank/DDBJ databases">
        <title>Genome sequencing of rice bacterial endophytes.</title>
        <authorList>
            <person name="Venturi V."/>
        </authorList>
    </citation>
    <scope>NUCLEOTIDE SEQUENCE [LARGE SCALE GENOMIC DNA]</scope>
    <source>
        <strain evidence="12 13">E1205</strain>
    </source>
</reference>
<protein>
    <recommendedName>
        <fullName evidence="2">Type II secretion system protein H</fullName>
    </recommendedName>
    <alternativeName>
        <fullName evidence="10">General secretion pathway protein H</fullName>
    </alternativeName>
</protein>
<dbReference type="AlphaFoldDB" id="A0A397MAA9"/>
<sequence length="156" mass="17638">MAVMSIGMTMALPALSSLKQHSEREALRNHLHASIDHARLQAVLNKTTVELCGSRDGLNCSRDWSRGWRIQLYHSPAHTLLVQKNRTSQPLQWAGFDQRIRFYANGTSPSSNGRFFQCRNSTVAWQLILNRQGRARIARADENLAEGHRCESKTAP</sequence>
<evidence type="ECO:0000256" key="1">
    <source>
        <dbReference type="ARBA" id="ARBA00004377"/>
    </source>
</evidence>
<dbReference type="Gene3D" id="3.55.40.10">
    <property type="entry name" value="minor pseudopilin epsh domain"/>
    <property type="match status" value="1"/>
</dbReference>
<evidence type="ECO:0000256" key="5">
    <source>
        <dbReference type="ARBA" id="ARBA00022519"/>
    </source>
</evidence>
<evidence type="ECO:0000313" key="12">
    <source>
        <dbReference type="EMBL" id="RIA19787.1"/>
    </source>
</evidence>